<dbReference type="EMBL" id="BGPR01023140">
    <property type="protein sequence ID" value="GBN90072.1"/>
    <property type="molecule type" value="Genomic_DNA"/>
</dbReference>
<dbReference type="AlphaFoldDB" id="A0A4Y2SP06"/>
<accession>A0A4Y2SP06</accession>
<sequence length="82" mass="8886">MVKVLAFALSEGKVAIHSHAGLGRTGVLVACYLIYTLRCKPTDAVAYVRNKRPGSVQTKSQVESVQGFAQFVVPMFIVFANV</sequence>
<dbReference type="SUPFAM" id="SSF52799">
    <property type="entry name" value="(Phosphotyrosine protein) phosphatases II"/>
    <property type="match status" value="1"/>
</dbReference>
<evidence type="ECO:0000313" key="2">
    <source>
        <dbReference type="EMBL" id="GBN90072.1"/>
    </source>
</evidence>
<dbReference type="InterPro" id="IPR000387">
    <property type="entry name" value="Tyr_Pase_dom"/>
</dbReference>
<dbReference type="Gene3D" id="3.90.190.10">
    <property type="entry name" value="Protein tyrosine phosphatase superfamily"/>
    <property type="match status" value="1"/>
</dbReference>
<dbReference type="InterPro" id="IPR050561">
    <property type="entry name" value="PTP"/>
</dbReference>
<protein>
    <submittedName>
        <fullName evidence="2">Protein tyrosine phosphatase domain-containing protein 1</fullName>
    </submittedName>
</protein>
<proteinExistence type="predicted"/>
<dbReference type="PROSITE" id="PS50056">
    <property type="entry name" value="TYR_PHOSPHATASE_2"/>
    <property type="match status" value="1"/>
</dbReference>
<evidence type="ECO:0000313" key="3">
    <source>
        <dbReference type="Proteomes" id="UP000499080"/>
    </source>
</evidence>
<name>A0A4Y2SP06_ARAVE</name>
<comment type="caution">
    <text evidence="2">The sequence shown here is derived from an EMBL/GenBank/DDBJ whole genome shotgun (WGS) entry which is preliminary data.</text>
</comment>
<feature type="domain" description="Tyrosine specific protein phosphatases" evidence="1">
    <location>
        <begin position="1"/>
        <end position="63"/>
    </location>
</feature>
<dbReference type="PANTHER" id="PTHR23339">
    <property type="entry name" value="TYROSINE SPECIFIC PROTEIN PHOSPHATASE AND DUAL SPECIFICITY PROTEIN PHOSPHATASE"/>
    <property type="match status" value="1"/>
</dbReference>
<gene>
    <name evidence="2" type="primary">ptpdc1</name>
    <name evidence="2" type="ORF">AVEN_23820_1</name>
</gene>
<dbReference type="InterPro" id="IPR029021">
    <property type="entry name" value="Prot-tyrosine_phosphatase-like"/>
</dbReference>
<keyword evidence="3" id="KW-1185">Reference proteome</keyword>
<feature type="non-terminal residue" evidence="2">
    <location>
        <position position="82"/>
    </location>
</feature>
<dbReference type="InterPro" id="IPR000340">
    <property type="entry name" value="Dual-sp_phosphatase_cat-dom"/>
</dbReference>
<dbReference type="OrthoDB" id="6419312at2759"/>
<dbReference type="Pfam" id="PF00782">
    <property type="entry name" value="DSPc"/>
    <property type="match status" value="1"/>
</dbReference>
<evidence type="ECO:0000259" key="1">
    <source>
        <dbReference type="PROSITE" id="PS50056"/>
    </source>
</evidence>
<organism evidence="2 3">
    <name type="scientific">Araneus ventricosus</name>
    <name type="common">Orbweaver spider</name>
    <name type="synonym">Epeira ventricosa</name>
    <dbReference type="NCBI Taxonomy" id="182803"/>
    <lineage>
        <taxon>Eukaryota</taxon>
        <taxon>Metazoa</taxon>
        <taxon>Ecdysozoa</taxon>
        <taxon>Arthropoda</taxon>
        <taxon>Chelicerata</taxon>
        <taxon>Arachnida</taxon>
        <taxon>Araneae</taxon>
        <taxon>Araneomorphae</taxon>
        <taxon>Entelegynae</taxon>
        <taxon>Araneoidea</taxon>
        <taxon>Araneidae</taxon>
        <taxon>Araneus</taxon>
    </lineage>
</organism>
<reference evidence="2 3" key="1">
    <citation type="journal article" date="2019" name="Sci. Rep.">
        <title>Orb-weaving spider Araneus ventricosus genome elucidates the spidroin gene catalogue.</title>
        <authorList>
            <person name="Kono N."/>
            <person name="Nakamura H."/>
            <person name="Ohtoshi R."/>
            <person name="Moran D.A.P."/>
            <person name="Shinohara A."/>
            <person name="Yoshida Y."/>
            <person name="Fujiwara M."/>
            <person name="Mori M."/>
            <person name="Tomita M."/>
            <person name="Arakawa K."/>
        </authorList>
    </citation>
    <scope>NUCLEOTIDE SEQUENCE [LARGE SCALE GENOMIC DNA]</scope>
</reference>
<dbReference type="Proteomes" id="UP000499080">
    <property type="component" value="Unassembled WGS sequence"/>
</dbReference>